<protein>
    <recommendedName>
        <fullName evidence="3">Reverse transcriptase zinc-binding domain-containing protein</fullName>
    </recommendedName>
</protein>
<accession>A0A2P6SFQ8</accession>
<evidence type="ECO:0000313" key="1">
    <source>
        <dbReference type="EMBL" id="PRQ57503.1"/>
    </source>
</evidence>
<proteinExistence type="predicted"/>
<dbReference type="EMBL" id="PDCK01000039">
    <property type="protein sequence ID" value="PRQ57503.1"/>
    <property type="molecule type" value="Genomic_DNA"/>
</dbReference>
<organism evidence="1 2">
    <name type="scientific">Rosa chinensis</name>
    <name type="common">China rose</name>
    <dbReference type="NCBI Taxonomy" id="74649"/>
    <lineage>
        <taxon>Eukaryota</taxon>
        <taxon>Viridiplantae</taxon>
        <taxon>Streptophyta</taxon>
        <taxon>Embryophyta</taxon>
        <taxon>Tracheophyta</taxon>
        <taxon>Spermatophyta</taxon>
        <taxon>Magnoliopsida</taxon>
        <taxon>eudicotyledons</taxon>
        <taxon>Gunneridae</taxon>
        <taxon>Pentapetalae</taxon>
        <taxon>rosids</taxon>
        <taxon>fabids</taxon>
        <taxon>Rosales</taxon>
        <taxon>Rosaceae</taxon>
        <taxon>Rosoideae</taxon>
        <taxon>Rosoideae incertae sedis</taxon>
        <taxon>Rosa</taxon>
    </lineage>
</organism>
<gene>
    <name evidence="1" type="ORF">RchiOBHm_Chr1g0349051</name>
</gene>
<name>A0A2P6SFQ8_ROSCH</name>
<comment type="caution">
    <text evidence="1">The sequence shown here is derived from an EMBL/GenBank/DDBJ whole genome shotgun (WGS) entry which is preliminary data.</text>
</comment>
<reference evidence="1 2" key="1">
    <citation type="journal article" date="2018" name="Nat. Genet.">
        <title>The Rosa genome provides new insights in the design of modern roses.</title>
        <authorList>
            <person name="Bendahmane M."/>
        </authorList>
    </citation>
    <scope>NUCLEOTIDE SEQUENCE [LARGE SCALE GENOMIC DNA]</scope>
    <source>
        <strain evidence="2">cv. Old Blush</strain>
    </source>
</reference>
<dbReference type="Proteomes" id="UP000238479">
    <property type="component" value="Chromosome 1"/>
</dbReference>
<evidence type="ECO:0008006" key="3">
    <source>
        <dbReference type="Google" id="ProtNLM"/>
    </source>
</evidence>
<keyword evidence="2" id="KW-1185">Reference proteome</keyword>
<dbReference type="AlphaFoldDB" id="A0A2P6SFQ8"/>
<dbReference type="Gramene" id="PRQ57503">
    <property type="protein sequence ID" value="PRQ57503"/>
    <property type="gene ID" value="RchiOBHm_Chr1g0349051"/>
</dbReference>
<evidence type="ECO:0000313" key="2">
    <source>
        <dbReference type="Proteomes" id="UP000238479"/>
    </source>
</evidence>
<sequence length="154" mass="17783">MELLKVKIWKVSGRDCRREDGGLGFYLRAFNQAMLAKTVWRIFWGKHSLVIDGGTIWRIGNGKRVIIKGDRWMPCLRTQEPLVRSLFLSHEAEMILSMPMGLHRVPAKLVWHFTKNGTFTVKSGYWVVNCKQGNAPLWPALVLLLRNFGRKYGI</sequence>